<reference evidence="2" key="1">
    <citation type="submission" date="2021-02" db="EMBL/GenBank/DDBJ databases">
        <authorList>
            <person name="Nowell W R."/>
        </authorList>
    </citation>
    <scope>NUCLEOTIDE SEQUENCE</scope>
</reference>
<dbReference type="EMBL" id="CAJNYU010001606">
    <property type="protein sequence ID" value="CAF3452599.1"/>
    <property type="molecule type" value="Genomic_DNA"/>
</dbReference>
<evidence type="ECO:0000313" key="2">
    <source>
        <dbReference type="EMBL" id="CAF3452599.1"/>
    </source>
</evidence>
<dbReference type="AlphaFoldDB" id="A0A818E4J8"/>
<evidence type="ECO:0000256" key="1">
    <source>
        <dbReference type="SAM" id="Coils"/>
    </source>
</evidence>
<protein>
    <recommendedName>
        <fullName evidence="4">BEN domain-containing protein</fullName>
    </recommendedName>
</protein>
<evidence type="ECO:0000313" key="3">
    <source>
        <dbReference type="Proteomes" id="UP000663869"/>
    </source>
</evidence>
<comment type="caution">
    <text evidence="2">The sequence shown here is derived from an EMBL/GenBank/DDBJ whole genome shotgun (WGS) entry which is preliminary data.</text>
</comment>
<sequence>MSDMDVIDELKANPNGNSTKTVGYASLCSCDNELEMHVWCGSNVKMNAAAPNGNMFVIEDSSVENELISDPISFVNGEKEHQTIDLLIDEETSSLSNDPDNSLRLGGKRTLEEDESTCVNISENDASLGKISLENFKSLRRKIFKLEQEVNKMKKEFKDNSKKVPREHQVYLNPYNGDFCDKENVNCNMSKYIKKNYSQLSSGIKFSYIESSIIDAIIKYTKISNPSNTTTENKIRRSMSLYFSEKAYKAKQGTGYQRKKIQKC</sequence>
<gene>
    <name evidence="2" type="ORF">FME351_LOCUS13498</name>
</gene>
<organism evidence="2 3">
    <name type="scientific">Rotaria socialis</name>
    <dbReference type="NCBI Taxonomy" id="392032"/>
    <lineage>
        <taxon>Eukaryota</taxon>
        <taxon>Metazoa</taxon>
        <taxon>Spiralia</taxon>
        <taxon>Gnathifera</taxon>
        <taxon>Rotifera</taxon>
        <taxon>Eurotatoria</taxon>
        <taxon>Bdelloidea</taxon>
        <taxon>Philodinida</taxon>
        <taxon>Philodinidae</taxon>
        <taxon>Rotaria</taxon>
    </lineage>
</organism>
<feature type="coiled-coil region" evidence="1">
    <location>
        <begin position="136"/>
        <end position="163"/>
    </location>
</feature>
<keyword evidence="1" id="KW-0175">Coiled coil</keyword>
<evidence type="ECO:0008006" key="4">
    <source>
        <dbReference type="Google" id="ProtNLM"/>
    </source>
</evidence>
<name>A0A818E4J8_9BILA</name>
<proteinExistence type="predicted"/>
<dbReference type="Proteomes" id="UP000663869">
    <property type="component" value="Unassembled WGS sequence"/>
</dbReference>
<accession>A0A818E4J8</accession>